<dbReference type="Proteomes" id="UP000051521">
    <property type="component" value="Unassembled WGS sequence"/>
</dbReference>
<feature type="domain" description="EfeO-type cupredoxin-like" evidence="1">
    <location>
        <begin position="16"/>
        <end position="124"/>
    </location>
</feature>
<dbReference type="InterPro" id="IPR028096">
    <property type="entry name" value="EfeO_Cupredoxin"/>
</dbReference>
<evidence type="ECO:0000259" key="1">
    <source>
        <dbReference type="Pfam" id="PF13473"/>
    </source>
</evidence>
<evidence type="ECO:0000313" key="2">
    <source>
        <dbReference type="EMBL" id="CCI86807.1"/>
    </source>
</evidence>
<evidence type="ECO:0000313" key="3">
    <source>
        <dbReference type="EMBL" id="KRN14031.1"/>
    </source>
</evidence>
<dbReference type="AlphaFoldDB" id="I7J2C0"/>
<reference evidence="3 5" key="2">
    <citation type="journal article" date="2015" name="Genome Announc.">
        <title>Expanding the biotechnology potential of lactobacilli through comparative genomics of 213 strains and associated genera.</title>
        <authorList>
            <person name="Sun Z."/>
            <person name="Harris H.M."/>
            <person name="McCann A."/>
            <person name="Guo C."/>
            <person name="Argimon S."/>
            <person name="Zhang W."/>
            <person name="Yang X."/>
            <person name="Jeffery I.B."/>
            <person name="Cooney J.C."/>
            <person name="Kagawa T.F."/>
            <person name="Liu W."/>
            <person name="Song Y."/>
            <person name="Salvetti E."/>
            <person name="Wrobel A."/>
            <person name="Rasinkangas P."/>
            <person name="Parkhill J."/>
            <person name="Rea M.C."/>
            <person name="O'Sullivan O."/>
            <person name="Ritari J."/>
            <person name="Douillard F.P."/>
            <person name="Paul Ross R."/>
            <person name="Yang R."/>
            <person name="Briner A.E."/>
            <person name="Felis G.E."/>
            <person name="de Vos W.M."/>
            <person name="Barrangou R."/>
            <person name="Klaenhammer T.R."/>
            <person name="Caufield P.W."/>
            <person name="Cui Y."/>
            <person name="Zhang H."/>
            <person name="O'Toole P.W."/>
        </authorList>
    </citation>
    <scope>NUCLEOTIDE SEQUENCE [LARGE SCALE GENOMIC DNA]</scope>
    <source>
        <strain evidence="3 5">DSM 23908</strain>
    </source>
</reference>
<dbReference type="Proteomes" id="UP000009326">
    <property type="component" value="Unassembled WGS sequence"/>
</dbReference>
<keyword evidence="5" id="KW-1185">Reference proteome</keyword>
<dbReference type="EMBL" id="CAKC01000038">
    <property type="protein sequence ID" value="CCI86807.1"/>
    <property type="molecule type" value="Genomic_DNA"/>
</dbReference>
<sequence length="125" mass="13649">MSLVQILVLLLALVLIAFIGWWFFAPHQEEAAAGQVIDNQQSATIVVNGGYSHATVILRKGIPATVKFDLQDSTACLSRITFEQLGVNEALDKNQPTVINIPTDQATTYNFACGMDMFHGKVVVK</sequence>
<comment type="caution">
    <text evidence="2">The sequence shown here is derived from an EMBL/GenBank/DDBJ whole genome shotgun (WGS) entry which is preliminary data.</text>
</comment>
<dbReference type="OrthoDB" id="9800141at2"/>
<accession>I7J2C0</accession>
<dbReference type="PATRIC" id="fig|1423751.3.peg.1672"/>
<name>I7J2C0_9LACO</name>
<dbReference type="STRING" id="1423751.FC38_GL001619"/>
<dbReference type="Pfam" id="PF13473">
    <property type="entry name" value="Cupredoxin_1"/>
    <property type="match status" value="1"/>
</dbReference>
<evidence type="ECO:0000313" key="5">
    <source>
        <dbReference type="Proteomes" id="UP000051521"/>
    </source>
</evidence>
<dbReference type="RefSeq" id="WP_008472856.1">
    <property type="nucleotide sequence ID" value="NZ_AYZO01000006.1"/>
</dbReference>
<dbReference type="EMBL" id="AYZO01000006">
    <property type="protein sequence ID" value="KRN14031.1"/>
    <property type="molecule type" value="Genomic_DNA"/>
</dbReference>
<dbReference type="Gene3D" id="2.60.40.420">
    <property type="entry name" value="Cupredoxins - blue copper proteins"/>
    <property type="match status" value="1"/>
</dbReference>
<evidence type="ECO:0000313" key="4">
    <source>
        <dbReference type="Proteomes" id="UP000009326"/>
    </source>
</evidence>
<protein>
    <submittedName>
        <fullName evidence="2">Copper-exporting ATPase</fullName>
    </submittedName>
</protein>
<organism evidence="2 4">
    <name type="scientific">Lactobacillus gigeriorum DSM 23908 = CRBIP 24.85</name>
    <dbReference type="NCBI Taxonomy" id="1423751"/>
    <lineage>
        <taxon>Bacteria</taxon>
        <taxon>Bacillati</taxon>
        <taxon>Bacillota</taxon>
        <taxon>Bacilli</taxon>
        <taxon>Lactobacillales</taxon>
        <taxon>Lactobacillaceae</taxon>
        <taxon>Lactobacillus</taxon>
    </lineage>
</organism>
<reference evidence="2 4" key="1">
    <citation type="submission" date="2012-06" db="EMBL/GenBank/DDBJ databases">
        <title>Draft genome sequence of Lactobacillus gigeriorum CRBIP 24.85T, isolated from chicken crop.</title>
        <authorList>
            <person name="Cousin S."/>
            <person name="Ma L."/>
            <person name="Creno S."/>
            <person name="Clermont D."/>
            <person name="Loux V."/>
            <person name="Bizet C."/>
            <person name="Bouchier C."/>
        </authorList>
    </citation>
    <scope>NUCLEOTIDE SEQUENCE [LARGE SCALE GENOMIC DNA]</scope>
    <source>
        <strain evidence="4">CRBIP 24.85T</strain>
        <strain evidence="2">Type strain: CRBIP 24.85</strain>
    </source>
</reference>
<dbReference type="SUPFAM" id="SSF49503">
    <property type="entry name" value="Cupredoxins"/>
    <property type="match status" value="1"/>
</dbReference>
<gene>
    <name evidence="2" type="ORF">BN52_06960</name>
    <name evidence="3" type="ORF">FC38_GL001619</name>
</gene>
<dbReference type="InterPro" id="IPR008972">
    <property type="entry name" value="Cupredoxin"/>
</dbReference>
<proteinExistence type="predicted"/>